<evidence type="ECO:0000256" key="3">
    <source>
        <dbReference type="SAM" id="MobiDB-lite"/>
    </source>
</evidence>
<dbReference type="PANTHER" id="PTHR21689">
    <property type="entry name" value="LIN-9"/>
    <property type="match status" value="1"/>
</dbReference>
<name>A0ABQ8UTI6_9EUKA</name>
<feature type="compositionally biased region" description="Low complexity" evidence="3">
    <location>
        <begin position="329"/>
        <end position="348"/>
    </location>
</feature>
<feature type="compositionally biased region" description="Pro residues" evidence="3">
    <location>
        <begin position="109"/>
        <end position="122"/>
    </location>
</feature>
<feature type="domain" description="DIRP" evidence="4">
    <location>
        <begin position="165"/>
        <end position="258"/>
    </location>
</feature>
<reference evidence="5" key="1">
    <citation type="journal article" date="2022" name="bioRxiv">
        <title>Genomics of Preaxostyla Flagellates Illuminates Evolutionary Transitions and the Path Towards Mitochondrial Loss.</title>
        <authorList>
            <person name="Novak L.V.F."/>
            <person name="Treitli S.C."/>
            <person name="Pyrih J."/>
            <person name="Halakuc P."/>
            <person name="Pipaliya S.V."/>
            <person name="Vacek V."/>
            <person name="Brzon O."/>
            <person name="Soukal P."/>
            <person name="Eme L."/>
            <person name="Dacks J.B."/>
            <person name="Karnkowska A."/>
            <person name="Elias M."/>
            <person name="Hampl V."/>
        </authorList>
    </citation>
    <scope>NUCLEOTIDE SEQUENCE</scope>
    <source>
        <strain evidence="5">RCP-MX</strain>
    </source>
</reference>
<dbReference type="InterPro" id="IPR010561">
    <property type="entry name" value="LIN-9/ALY1"/>
</dbReference>
<evidence type="ECO:0000313" key="5">
    <source>
        <dbReference type="EMBL" id="KAJ4460865.1"/>
    </source>
</evidence>
<evidence type="ECO:0000256" key="1">
    <source>
        <dbReference type="ARBA" id="ARBA00004123"/>
    </source>
</evidence>
<dbReference type="Proteomes" id="UP001141327">
    <property type="component" value="Unassembled WGS sequence"/>
</dbReference>
<dbReference type="SMART" id="SM01135">
    <property type="entry name" value="DIRP"/>
    <property type="match status" value="1"/>
</dbReference>
<dbReference type="EMBL" id="JAPMOS010000010">
    <property type="protein sequence ID" value="KAJ4460865.1"/>
    <property type="molecule type" value="Genomic_DNA"/>
</dbReference>
<dbReference type="InterPro" id="IPR033471">
    <property type="entry name" value="DIRP"/>
</dbReference>
<protein>
    <recommendedName>
        <fullName evidence="4">DIRP domain-containing protein</fullName>
    </recommendedName>
</protein>
<evidence type="ECO:0000256" key="2">
    <source>
        <dbReference type="ARBA" id="ARBA00023242"/>
    </source>
</evidence>
<dbReference type="Pfam" id="PF06584">
    <property type="entry name" value="DIRP"/>
    <property type="match status" value="1"/>
</dbReference>
<keyword evidence="6" id="KW-1185">Reference proteome</keyword>
<sequence length="538" mass="58389">MEHLNPISIWTPDALELVFQGLSEGCDPAIIADHIKKPPDAVAALARNFGGDALKHLTSAQFVSTALQFFAGTTSLAHVTPVRNSGVRTARRSLLGDLSPATPHSGDLPPLPPLTPPTPQPAPGVATAAFQETPQTISQANDFFRERYQRRLTPLARRWALSEFFTADLDGPFFGRNEFRECLGVLRQYGIEPGTLRYPRRRWIEVRRSFGKVRRFSRRFLQEEGARLQRHRLLARTTTARLAGLLRPQARVTVAHPWTAYLCEGTVLDSDLPHGRLLVRFDEGLPPVPPGENAFAIECLSASQLWQWSNDHPTVNAITPAVAANSSAPLPLSSSISTTSVATTARPQRLPRRPRKPPTPSDPLLTLTPYAVTSLPSCGPQWVSDVWTAAHPALLDQVPLSVQRLLLPSDVPSDSSATTTWALDSLEPLSGPIMEDALQLVSGALPLLPGATEVSNETRETVADCLAVLLHLYQVANCATDRVVAEQWLSPLLGRLGLGDGGKQTEEGAALVGACHELLGTLTKGPTVLVPTRTGKRQ</sequence>
<proteinExistence type="predicted"/>
<feature type="region of interest" description="Disordered" evidence="3">
    <location>
        <begin position="329"/>
        <end position="365"/>
    </location>
</feature>
<organism evidence="5 6">
    <name type="scientific">Paratrimastix pyriformis</name>
    <dbReference type="NCBI Taxonomy" id="342808"/>
    <lineage>
        <taxon>Eukaryota</taxon>
        <taxon>Metamonada</taxon>
        <taxon>Preaxostyla</taxon>
        <taxon>Paratrimastigidae</taxon>
        <taxon>Paratrimastix</taxon>
    </lineage>
</organism>
<feature type="region of interest" description="Disordered" evidence="3">
    <location>
        <begin position="96"/>
        <end position="125"/>
    </location>
</feature>
<evidence type="ECO:0000313" key="6">
    <source>
        <dbReference type="Proteomes" id="UP001141327"/>
    </source>
</evidence>
<comment type="caution">
    <text evidence="5">The sequence shown here is derived from an EMBL/GenBank/DDBJ whole genome shotgun (WGS) entry which is preliminary data.</text>
</comment>
<keyword evidence="2" id="KW-0539">Nucleus</keyword>
<evidence type="ECO:0000259" key="4">
    <source>
        <dbReference type="SMART" id="SM01135"/>
    </source>
</evidence>
<dbReference type="PANTHER" id="PTHR21689:SF2">
    <property type="entry name" value="PROTEIN LIN-9 HOMOLOG"/>
    <property type="match status" value="1"/>
</dbReference>
<gene>
    <name evidence="5" type="ORF">PAPYR_2697</name>
</gene>
<comment type="subcellular location">
    <subcellularLocation>
        <location evidence="1">Nucleus</location>
    </subcellularLocation>
</comment>
<accession>A0ABQ8UTI6</accession>